<name>A0ABW8UAT4_9GAMM</name>
<evidence type="ECO:0000256" key="9">
    <source>
        <dbReference type="SAM" id="Phobius"/>
    </source>
</evidence>
<evidence type="ECO:0000256" key="2">
    <source>
        <dbReference type="ARBA" id="ARBA00004651"/>
    </source>
</evidence>
<keyword evidence="7 9" id="KW-0472">Membrane</keyword>
<keyword evidence="4" id="KW-1003">Cell membrane</keyword>
<evidence type="ECO:0000256" key="6">
    <source>
        <dbReference type="ARBA" id="ARBA00022989"/>
    </source>
</evidence>
<evidence type="ECO:0000256" key="4">
    <source>
        <dbReference type="ARBA" id="ARBA00022475"/>
    </source>
</evidence>
<comment type="subunit">
    <text evidence="8">Component of the lipopolysaccharide transport and assembly complex. The LptBFG transporter is composed of two ATP-binding proteins (LptB) and two transmembrane proteins (LptF and LptG).</text>
</comment>
<dbReference type="PANTHER" id="PTHR33529">
    <property type="entry name" value="SLR0882 PROTEIN-RELATED"/>
    <property type="match status" value="1"/>
</dbReference>
<dbReference type="EMBL" id="JBJJXE010000008">
    <property type="protein sequence ID" value="MFL1732582.1"/>
    <property type="molecule type" value="Genomic_DNA"/>
</dbReference>
<organism evidence="10 11">
    <name type="scientific">Moraxella oculi</name>
    <dbReference type="NCBI Taxonomy" id="2940516"/>
    <lineage>
        <taxon>Bacteria</taxon>
        <taxon>Pseudomonadati</taxon>
        <taxon>Pseudomonadota</taxon>
        <taxon>Gammaproteobacteria</taxon>
        <taxon>Moraxellales</taxon>
        <taxon>Moraxellaceae</taxon>
        <taxon>Moraxella</taxon>
    </lineage>
</organism>
<accession>A0ABW8UAT4</accession>
<dbReference type="InterPro" id="IPR005495">
    <property type="entry name" value="LptG/LptF_permease"/>
</dbReference>
<feature type="transmembrane region" description="Helical" evidence="9">
    <location>
        <begin position="306"/>
        <end position="324"/>
    </location>
</feature>
<feature type="transmembrane region" description="Helical" evidence="9">
    <location>
        <begin position="336"/>
        <end position="356"/>
    </location>
</feature>
<dbReference type="RefSeq" id="WP_407069162.1">
    <property type="nucleotide sequence ID" value="NZ_JBJJXE010000008.1"/>
</dbReference>
<keyword evidence="5 9" id="KW-0812">Transmembrane</keyword>
<comment type="caution">
    <text evidence="10">The sequence shown here is derived from an EMBL/GenBank/DDBJ whole genome shotgun (WGS) entry which is preliminary data.</text>
</comment>
<feature type="transmembrane region" description="Helical" evidence="9">
    <location>
        <begin position="56"/>
        <end position="80"/>
    </location>
</feature>
<evidence type="ECO:0000256" key="5">
    <source>
        <dbReference type="ARBA" id="ARBA00022692"/>
    </source>
</evidence>
<feature type="transmembrane region" description="Helical" evidence="9">
    <location>
        <begin position="368"/>
        <end position="386"/>
    </location>
</feature>
<dbReference type="Proteomes" id="UP001624684">
    <property type="component" value="Unassembled WGS sequence"/>
</dbReference>
<evidence type="ECO:0000256" key="1">
    <source>
        <dbReference type="ARBA" id="ARBA00002265"/>
    </source>
</evidence>
<feature type="transmembrane region" description="Helical" evidence="9">
    <location>
        <begin position="12"/>
        <end position="36"/>
    </location>
</feature>
<evidence type="ECO:0000256" key="8">
    <source>
        <dbReference type="ARBA" id="ARBA00026081"/>
    </source>
</evidence>
<proteinExistence type="inferred from homology"/>
<dbReference type="Pfam" id="PF03739">
    <property type="entry name" value="LptF_LptG"/>
    <property type="match status" value="1"/>
</dbReference>
<gene>
    <name evidence="10" type="primary">lptF</name>
    <name evidence="10" type="ORF">ACJHVH_06180</name>
</gene>
<evidence type="ECO:0000256" key="7">
    <source>
        <dbReference type="ARBA" id="ARBA00023136"/>
    </source>
</evidence>
<comment type="similarity">
    <text evidence="3">Belongs to the LptF/LptG family.</text>
</comment>
<reference evidence="10 11" key="1">
    <citation type="submission" date="2024-11" db="EMBL/GenBank/DDBJ databases">
        <title>First Report of Moraxella oculi in Brazil in an Infectious Bovine Keratoconjunctivitis Outbreak.</title>
        <authorList>
            <person name="Carvalho C.V."/>
            <person name="Domingues R."/>
            <person name="Coutinho C."/>
            <person name="Honorio N.T.B.S."/>
            <person name="Faza D.R.L.R."/>
            <person name="Carvalho W.A."/>
            <person name="Machado A.B.F."/>
            <person name="Martins M.F."/>
            <person name="Gaspar E.B."/>
        </authorList>
    </citation>
    <scope>NUCLEOTIDE SEQUENCE [LARGE SCALE GENOMIC DNA]</scope>
    <source>
        <strain evidence="10 11">2117LE</strain>
    </source>
</reference>
<sequence length="407" mass="45717">MILRRYINKEVAITTAVVLGFLVVMLLGGRLIRYFGMAAEGGLDIGVLFTLIGYNLPYFLELIFPLSFFIGLMLVFGRFYEDREMAVLNASGISRGRVARMLLPLVIMAFVAQSCITIIGKPWGVAKATNIWQEQSVLEVFDFIIPKKFVSSGDYHLYVGEVDDNREYLKDVIVIQMPKNSSIQSINDIATQDAEIAKKAQALAENVPSELLREQDTIIYAKSAVQIPSSDGVLRLDLHQGRRYEVDAASKKYSRIGFENYRISLAVGQANELKPMKIEGWATGELLQHLHKPANGVTLAEIRAELGYRMSLPWLIVLAVMLAPPLAQVRPRQGRWFRLIPAIFIFVANVLILISLKGLVAKGRLGDWAYPLVLVLLMLFAMYVNYHAQLMARLALNRQNVRNDEQG</sequence>
<evidence type="ECO:0000313" key="11">
    <source>
        <dbReference type="Proteomes" id="UP001624684"/>
    </source>
</evidence>
<keyword evidence="11" id="KW-1185">Reference proteome</keyword>
<comment type="function">
    <text evidence="1">Part of the ABC transporter complex LptBFG involved in the translocation of lipopolysaccharide (LPS) from the inner membrane to the outer membrane.</text>
</comment>
<comment type="subcellular location">
    <subcellularLocation>
        <location evidence="2">Cell membrane</location>
        <topology evidence="2">Multi-pass membrane protein</topology>
    </subcellularLocation>
</comment>
<protein>
    <submittedName>
        <fullName evidence="10">LPS export ABC transporter permease LptF</fullName>
    </submittedName>
</protein>
<evidence type="ECO:0000256" key="3">
    <source>
        <dbReference type="ARBA" id="ARBA00007725"/>
    </source>
</evidence>
<keyword evidence="6 9" id="KW-1133">Transmembrane helix</keyword>
<dbReference type="PANTHER" id="PTHR33529:SF7">
    <property type="entry name" value="LIPOPOLYSACCHARIDE EXPORT SYSTEM PERMEASE PROTEIN LPTF"/>
    <property type="match status" value="1"/>
</dbReference>
<evidence type="ECO:0000313" key="10">
    <source>
        <dbReference type="EMBL" id="MFL1732582.1"/>
    </source>
</evidence>
<feature type="transmembrane region" description="Helical" evidence="9">
    <location>
        <begin position="101"/>
        <end position="120"/>
    </location>
</feature>